<evidence type="ECO:0000256" key="2">
    <source>
        <dbReference type="ARBA" id="ARBA00023172"/>
    </source>
</evidence>
<evidence type="ECO:0000259" key="5">
    <source>
        <dbReference type="PROSITE" id="PS51900"/>
    </source>
</evidence>
<evidence type="ECO:0000256" key="1">
    <source>
        <dbReference type="ARBA" id="ARBA00023125"/>
    </source>
</evidence>
<dbReference type="SUPFAM" id="SSF56349">
    <property type="entry name" value="DNA breaking-rejoining enzymes"/>
    <property type="match status" value="1"/>
</dbReference>
<dbReference type="InterPro" id="IPR002104">
    <property type="entry name" value="Integrase_catalytic"/>
</dbReference>
<dbReference type="Gene3D" id="1.10.443.10">
    <property type="entry name" value="Intergrase catalytic core"/>
    <property type="match status" value="1"/>
</dbReference>
<dbReference type="RefSeq" id="WP_242088071.1">
    <property type="nucleotide sequence ID" value="NZ_BAAAGR010000001.1"/>
</dbReference>
<evidence type="ECO:0000256" key="3">
    <source>
        <dbReference type="PROSITE-ProRule" id="PRU01248"/>
    </source>
</evidence>
<dbReference type="Gene3D" id="1.10.150.130">
    <property type="match status" value="1"/>
</dbReference>
<dbReference type="InterPro" id="IPR011010">
    <property type="entry name" value="DNA_brk_join_enz"/>
</dbReference>
<dbReference type="EMBL" id="JAHWXH010000001">
    <property type="protein sequence ID" value="MDS0244585.1"/>
    <property type="molecule type" value="Genomic_DNA"/>
</dbReference>
<gene>
    <name evidence="6" type="ORF">KZC50_03040</name>
</gene>
<dbReference type="Proteomes" id="UP001183582">
    <property type="component" value="Unassembled WGS sequence"/>
</dbReference>
<keyword evidence="1 3" id="KW-0238">DNA-binding</keyword>
<reference evidence="6 7" key="1">
    <citation type="submission" date="2021-06" db="EMBL/GenBank/DDBJ databases">
        <title>Genome-based taxonomic framework of Microbacterium strains isolated from marine environment, the description of four new species and reclassification of four preexisting species.</title>
        <authorList>
            <person name="Lee S.D."/>
            <person name="Kim S.-M."/>
            <person name="Byeon Y.-S."/>
            <person name="Yang H.L."/>
            <person name="Kim I.S."/>
        </authorList>
    </citation>
    <scope>NUCLEOTIDE SEQUENCE [LARGE SCALE GENOMIC DNA]</scope>
    <source>
        <strain evidence="6 7">KACC 20514</strain>
    </source>
</reference>
<feature type="domain" description="Core-binding (CB)" evidence="5">
    <location>
        <begin position="57"/>
        <end position="147"/>
    </location>
</feature>
<organism evidence="6 7">
    <name type="scientific">Microbacterium aurantiacum</name>
    <dbReference type="NCBI Taxonomy" id="162393"/>
    <lineage>
        <taxon>Bacteria</taxon>
        <taxon>Bacillati</taxon>
        <taxon>Actinomycetota</taxon>
        <taxon>Actinomycetes</taxon>
        <taxon>Micrococcales</taxon>
        <taxon>Microbacteriaceae</taxon>
        <taxon>Microbacterium</taxon>
    </lineage>
</organism>
<dbReference type="InterPro" id="IPR010998">
    <property type="entry name" value="Integrase_recombinase_N"/>
</dbReference>
<evidence type="ECO:0000313" key="7">
    <source>
        <dbReference type="Proteomes" id="UP001183582"/>
    </source>
</evidence>
<dbReference type="InterPro" id="IPR013762">
    <property type="entry name" value="Integrase-like_cat_sf"/>
</dbReference>
<evidence type="ECO:0000313" key="6">
    <source>
        <dbReference type="EMBL" id="MDS0244585.1"/>
    </source>
</evidence>
<dbReference type="InterPro" id="IPR044068">
    <property type="entry name" value="CB"/>
</dbReference>
<name>A0AAJ2LUW9_9MICO</name>
<keyword evidence="2" id="KW-0233">DNA recombination</keyword>
<comment type="caution">
    <text evidence="6">The sequence shown here is derived from an EMBL/GenBank/DDBJ whole genome shotgun (WGS) entry which is preliminary data.</text>
</comment>
<sequence>MGTSSATTPRWRLFFHETASLLLDDELPVPPEVAEIVVAARSRPRRRSTPFFIGPEGVPDDIINDYFGPGGSGGRLAETSARSYAYDILVFLNILQQWNVDWRDASPAALGDVRTWRLYGQGNERPVGDSTWQRQAQAISSLYSWAATRGVQSPIPPSFDRSHRRVADPGSAYPRSKSIKWFTAAAIAQWVNLGLRGYLPDGSVDSSYRHRSGLRDGAFVRAAYGTGLRTQELGGLVIGAEWPAAPTGPYATLQLPDGLAKGGIGRPFWASAEALSAVHSYVSTDRRLAIETAHRRGVYQNLPDVLTLEERDSPRFAYDAAGRRLKLNLLTPFDRQRLFIRTKDVLEPAQLWLTEQGLPLPHTAWNRVFDRANSRVATMGVPMSRMTPHRLRHSFALKWFIIGRLLWIGRASTLSQAEADTLRDEMGSEWFLVQTLLGHRSVETTRNTYLEPFIGLDIESLLSQVQDKDAEQLLTLFLDKHPRVESRTSW</sequence>
<protein>
    <recommendedName>
        <fullName evidence="8">Integrase</fullName>
    </recommendedName>
</protein>
<dbReference type="GO" id="GO:0015074">
    <property type="term" value="P:DNA integration"/>
    <property type="evidence" value="ECO:0007669"/>
    <property type="project" value="InterPro"/>
</dbReference>
<dbReference type="AlphaFoldDB" id="A0AAJ2LUW9"/>
<dbReference type="PROSITE" id="PS51900">
    <property type="entry name" value="CB"/>
    <property type="match status" value="1"/>
</dbReference>
<dbReference type="PROSITE" id="PS51898">
    <property type="entry name" value="TYR_RECOMBINASE"/>
    <property type="match status" value="1"/>
</dbReference>
<dbReference type="GeneID" id="301457170"/>
<proteinExistence type="predicted"/>
<evidence type="ECO:0008006" key="8">
    <source>
        <dbReference type="Google" id="ProtNLM"/>
    </source>
</evidence>
<accession>A0AAJ2LUW9</accession>
<dbReference type="GO" id="GO:0006310">
    <property type="term" value="P:DNA recombination"/>
    <property type="evidence" value="ECO:0007669"/>
    <property type="project" value="UniProtKB-KW"/>
</dbReference>
<evidence type="ECO:0000259" key="4">
    <source>
        <dbReference type="PROSITE" id="PS51898"/>
    </source>
</evidence>
<dbReference type="GO" id="GO:0003677">
    <property type="term" value="F:DNA binding"/>
    <property type="evidence" value="ECO:0007669"/>
    <property type="project" value="UniProtKB-UniRule"/>
</dbReference>
<feature type="domain" description="Tyr recombinase" evidence="4">
    <location>
        <begin position="194"/>
        <end position="463"/>
    </location>
</feature>